<feature type="transmembrane region" description="Helical" evidence="1">
    <location>
        <begin position="20"/>
        <end position="41"/>
    </location>
</feature>
<reference evidence="2 3" key="1">
    <citation type="submission" date="2021-07" db="EMBL/GenBank/DDBJ databases">
        <authorList>
            <person name="Imarazene B."/>
            <person name="Zahm M."/>
            <person name="Klopp C."/>
            <person name="Cabau C."/>
            <person name="Beille S."/>
            <person name="Jouanno E."/>
            <person name="Castinel A."/>
            <person name="Lluch J."/>
            <person name="Gil L."/>
            <person name="Kuchtly C."/>
            <person name="Lopez Roques C."/>
            <person name="Donnadieu C."/>
            <person name="Parrinello H."/>
            <person name="Journot L."/>
            <person name="Du K."/>
            <person name="Schartl M."/>
            <person name="Retaux S."/>
            <person name="Guiguen Y."/>
        </authorList>
    </citation>
    <scope>NUCLEOTIDE SEQUENCE [LARGE SCALE GENOMIC DNA]</scope>
    <source>
        <strain evidence="2">Pach_M1</strain>
        <tissue evidence="2">Testis</tissue>
    </source>
</reference>
<accession>A0A8T2KL32</accession>
<dbReference type="EMBL" id="JAICCE010000024">
    <property type="protein sequence ID" value="KAG9260430.1"/>
    <property type="molecule type" value="Genomic_DNA"/>
</dbReference>
<keyword evidence="1" id="KW-1133">Transmembrane helix</keyword>
<dbReference type="AlphaFoldDB" id="A0A8T2KL32"/>
<name>A0A8T2KL32_ASTMX</name>
<evidence type="ECO:0000313" key="2">
    <source>
        <dbReference type="EMBL" id="KAG9260430.1"/>
    </source>
</evidence>
<evidence type="ECO:0000256" key="1">
    <source>
        <dbReference type="SAM" id="Phobius"/>
    </source>
</evidence>
<gene>
    <name evidence="2" type="ORF">AMEX_G26689</name>
</gene>
<comment type="caution">
    <text evidence="2">The sequence shown here is derived from an EMBL/GenBank/DDBJ whole genome shotgun (WGS) entry which is preliminary data.</text>
</comment>
<keyword evidence="1" id="KW-0472">Membrane</keyword>
<keyword evidence="1 2" id="KW-0812">Transmembrane</keyword>
<protein>
    <submittedName>
        <fullName evidence="2">Signaling threshold-regulating transmembrane adapter 1-like isoform X2</fullName>
    </submittedName>
</protein>
<organism evidence="2 3">
    <name type="scientific">Astyanax mexicanus</name>
    <name type="common">Blind cave fish</name>
    <name type="synonym">Astyanax fasciatus mexicanus</name>
    <dbReference type="NCBI Taxonomy" id="7994"/>
    <lineage>
        <taxon>Eukaryota</taxon>
        <taxon>Metazoa</taxon>
        <taxon>Chordata</taxon>
        <taxon>Craniata</taxon>
        <taxon>Vertebrata</taxon>
        <taxon>Euteleostomi</taxon>
        <taxon>Actinopterygii</taxon>
        <taxon>Neopterygii</taxon>
        <taxon>Teleostei</taxon>
        <taxon>Ostariophysi</taxon>
        <taxon>Characiformes</taxon>
        <taxon>Characoidei</taxon>
        <taxon>Acestrorhamphidae</taxon>
        <taxon>Acestrorhamphinae</taxon>
        <taxon>Astyanax</taxon>
    </lineage>
</organism>
<proteinExistence type="predicted"/>
<evidence type="ECO:0000313" key="3">
    <source>
        <dbReference type="Proteomes" id="UP000752171"/>
    </source>
</evidence>
<dbReference type="Proteomes" id="UP000752171">
    <property type="component" value="Unassembled WGS sequence"/>
</dbReference>
<sequence length="183" mass="20425">MTMNCSGQTSGFGVLCGSHALWVLFGVVSGVLVFSLCWNILCCVQKHWAARGKAFLPRFRRSISLKRSEMEDNPIYGNITYTHSRDHSEERPARAFSAGRECYANLTLKVPKVPSGRSSPAPQIQYSDVMTVNQDPVEPEPDGEEDPIEKDTCSMISELYASVDAEHIKTKKQDNNEPYANHV</sequence>